<evidence type="ECO:0000256" key="1">
    <source>
        <dbReference type="SAM" id="Coils"/>
    </source>
</evidence>
<reference evidence="2 3" key="1">
    <citation type="journal article" date="2016" name="Nat. Commun.">
        <title>Thousands of microbial genomes shed light on interconnected biogeochemical processes in an aquifer system.</title>
        <authorList>
            <person name="Anantharaman K."/>
            <person name="Brown C.T."/>
            <person name="Hug L.A."/>
            <person name="Sharon I."/>
            <person name="Castelle C.J."/>
            <person name="Probst A.J."/>
            <person name="Thomas B.C."/>
            <person name="Singh A."/>
            <person name="Wilkins M.J."/>
            <person name="Karaoz U."/>
            <person name="Brodie E.L."/>
            <person name="Williams K.H."/>
            <person name="Hubbard S.S."/>
            <person name="Banfield J.F."/>
        </authorList>
    </citation>
    <scope>NUCLEOTIDE SEQUENCE [LARGE SCALE GENOMIC DNA]</scope>
</reference>
<sequence length="62" mass="7283">MCCETPRHHHHQFASGGKDCCGPVIFRRFHSKKERLEMLEKYKEELEGELEGLKEEIARLGK</sequence>
<dbReference type="AlphaFoldDB" id="A0A1F5FGU9"/>
<accession>A0A1F5FGU9</accession>
<evidence type="ECO:0008006" key="4">
    <source>
        <dbReference type="Google" id="ProtNLM"/>
    </source>
</evidence>
<feature type="coiled-coil region" evidence="1">
    <location>
        <begin position="29"/>
        <end position="59"/>
    </location>
</feature>
<dbReference type="Proteomes" id="UP000177187">
    <property type="component" value="Unassembled WGS sequence"/>
</dbReference>
<evidence type="ECO:0000313" key="3">
    <source>
        <dbReference type="Proteomes" id="UP000177187"/>
    </source>
</evidence>
<dbReference type="EMBL" id="MFAF01000024">
    <property type="protein sequence ID" value="OGD78813.1"/>
    <property type="molecule type" value="Genomic_DNA"/>
</dbReference>
<protein>
    <recommendedName>
        <fullName evidence="4">DUF5320 domain-containing protein</fullName>
    </recommendedName>
</protein>
<organism evidence="2 3">
    <name type="scientific">Candidatus Coatesbacteria bacterium RBG_13_66_14</name>
    <dbReference type="NCBI Taxonomy" id="1817816"/>
    <lineage>
        <taxon>Bacteria</taxon>
        <taxon>Candidatus Coatesiibacteriota</taxon>
    </lineage>
</organism>
<keyword evidence="1" id="KW-0175">Coiled coil</keyword>
<evidence type="ECO:0000313" key="2">
    <source>
        <dbReference type="EMBL" id="OGD78813.1"/>
    </source>
</evidence>
<comment type="caution">
    <text evidence="2">The sequence shown here is derived from an EMBL/GenBank/DDBJ whole genome shotgun (WGS) entry which is preliminary data.</text>
</comment>
<name>A0A1F5FGU9_9BACT</name>
<gene>
    <name evidence="2" type="ORF">A2Y64_03015</name>
</gene>
<proteinExistence type="predicted"/>